<accession>A0A6A6E0B1</accession>
<name>A0A6A6E0B1_9PEZI</name>
<dbReference type="InterPro" id="IPR027417">
    <property type="entry name" value="P-loop_NTPase"/>
</dbReference>
<dbReference type="NCBIfam" id="NF040586">
    <property type="entry name" value="FxSxx_TPR"/>
    <property type="match status" value="1"/>
</dbReference>
<evidence type="ECO:0000313" key="2">
    <source>
        <dbReference type="EMBL" id="KAF2185377.1"/>
    </source>
</evidence>
<evidence type="ECO:0000313" key="3">
    <source>
        <dbReference type="Proteomes" id="UP000800200"/>
    </source>
</evidence>
<gene>
    <name evidence="2" type="ORF">K469DRAFT_708164</name>
</gene>
<dbReference type="Pfam" id="PF13374">
    <property type="entry name" value="TPR_10"/>
    <property type="match status" value="3"/>
</dbReference>
<dbReference type="InterPro" id="IPR007111">
    <property type="entry name" value="NACHT_NTPase"/>
</dbReference>
<dbReference type="Gene3D" id="3.40.50.300">
    <property type="entry name" value="P-loop containing nucleotide triphosphate hydrolases"/>
    <property type="match status" value="1"/>
</dbReference>
<dbReference type="Pfam" id="PF13424">
    <property type="entry name" value="TPR_12"/>
    <property type="match status" value="2"/>
</dbReference>
<dbReference type="InterPro" id="IPR011990">
    <property type="entry name" value="TPR-like_helical_dom_sf"/>
</dbReference>
<dbReference type="SUPFAM" id="SSF48452">
    <property type="entry name" value="TPR-like"/>
    <property type="match status" value="2"/>
</dbReference>
<dbReference type="SUPFAM" id="SSF52540">
    <property type="entry name" value="P-loop containing nucleoside triphosphate hydrolases"/>
    <property type="match status" value="1"/>
</dbReference>
<dbReference type="Proteomes" id="UP000800200">
    <property type="component" value="Unassembled WGS sequence"/>
</dbReference>
<evidence type="ECO:0000259" key="1">
    <source>
        <dbReference type="Pfam" id="PF05729"/>
    </source>
</evidence>
<protein>
    <submittedName>
        <fullName evidence="2">TPR-like protein</fullName>
    </submittedName>
</protein>
<keyword evidence="3" id="KW-1185">Reference proteome</keyword>
<dbReference type="InterPro" id="IPR053137">
    <property type="entry name" value="NLR-like"/>
</dbReference>
<dbReference type="Gene3D" id="1.25.40.10">
    <property type="entry name" value="Tetratricopeptide repeat domain"/>
    <property type="match status" value="2"/>
</dbReference>
<dbReference type="PRINTS" id="PR00381">
    <property type="entry name" value="KINESINLIGHT"/>
</dbReference>
<proteinExistence type="predicted"/>
<sequence length="928" mass="105471">METLAIIGLIGNVVQFIDFSGKLIAKSTELYQSIEGALAENIDAETATNHLVLLNNKIKDAATTTTTSDDALKRLCESCKSTADELLTALEKVKVSGKKERRKSIRKALRSVWSKEKIREVEGRLARFREELNLHVTVDLREQVLRLEVDHTDRLKDLNSTTQGVLDAIANQQDVFKAVHDTQITLMGTLHSKTVLRVKNEHAATRREIIGEMALSIQAEHAITRKIIQEIRQHEQEPCPAVPRKSCWSVPLPRNHHFVGRSSQLHELEASLFGEKHCSKVAVIGLRGVGKTQIVLELAYRTREKRPECSVFWISTTSTENVQQAYLGIAQQLRIPQSEDKKEDVSKLVQHYLSQENAGQWLLVLDNADDLDMWLEKSDSSTKSTRLINSLPRSNKGSIVFTSRSRKAASKFAHRNVIHVTEMDEEAATLVLRNSLVNREVLNDGPTVVQLLRLLTFLPLAIVQAAAYIHENDMSLTEYVSLFDDREENIIEVLSEDFKDEGRYRDLKNPIATTWLISFEKIRVRDSLAVDYLSFMSCIDPKAVPLSLLPPAQIKKNAIDVIGTLSAYSFITKRPADQSFDLHRLVHLTTRNWLRQNDTLAKWTEKAVARLASVFPDAGYGNRSLWRAYFPHARYVLASNPPEGIKDRLLEKFGLCLLHDGRYIEAEETFLQLIGTRKRVLGQEHPSTLASIGNLASTFWGQGRCKEAEELIVQVMEIQKRVLGQEHPSILTNMANAALTFKNQGRLQEAEKLNVQAVETFKRVLGREDPSTLTCMSFLAETYSYQGQWKEAQELEMQVVEMRKKVLEQEHPDTLTSMANLASTYGNQGRWKEAEELEVQVVEMRKKVLGQEHSDTLTSMANLASMYRNKGRWKEAEKLEVEVIETQKRVLEREHPDTLTSMANLTSMYSNQERWKEAEELFVQVIEA</sequence>
<reference evidence="2" key="1">
    <citation type="journal article" date="2020" name="Stud. Mycol.">
        <title>101 Dothideomycetes genomes: a test case for predicting lifestyles and emergence of pathogens.</title>
        <authorList>
            <person name="Haridas S."/>
            <person name="Albert R."/>
            <person name="Binder M."/>
            <person name="Bloem J."/>
            <person name="Labutti K."/>
            <person name="Salamov A."/>
            <person name="Andreopoulos B."/>
            <person name="Baker S."/>
            <person name="Barry K."/>
            <person name="Bills G."/>
            <person name="Bluhm B."/>
            <person name="Cannon C."/>
            <person name="Castanera R."/>
            <person name="Culley D."/>
            <person name="Daum C."/>
            <person name="Ezra D."/>
            <person name="Gonzalez J."/>
            <person name="Henrissat B."/>
            <person name="Kuo A."/>
            <person name="Liang C."/>
            <person name="Lipzen A."/>
            <person name="Lutzoni F."/>
            <person name="Magnuson J."/>
            <person name="Mondo S."/>
            <person name="Nolan M."/>
            <person name="Ohm R."/>
            <person name="Pangilinan J."/>
            <person name="Park H.-J."/>
            <person name="Ramirez L."/>
            <person name="Alfaro M."/>
            <person name="Sun H."/>
            <person name="Tritt A."/>
            <person name="Yoshinaga Y."/>
            <person name="Zwiers L.-H."/>
            <person name="Turgeon B."/>
            <person name="Goodwin S."/>
            <person name="Spatafora J."/>
            <person name="Crous P."/>
            <person name="Grigoriev I."/>
        </authorList>
    </citation>
    <scope>NUCLEOTIDE SEQUENCE</scope>
    <source>
        <strain evidence="2">CBS 207.26</strain>
    </source>
</reference>
<dbReference type="Pfam" id="PF05729">
    <property type="entry name" value="NACHT"/>
    <property type="match status" value="1"/>
</dbReference>
<organism evidence="2 3">
    <name type="scientific">Zopfia rhizophila CBS 207.26</name>
    <dbReference type="NCBI Taxonomy" id="1314779"/>
    <lineage>
        <taxon>Eukaryota</taxon>
        <taxon>Fungi</taxon>
        <taxon>Dikarya</taxon>
        <taxon>Ascomycota</taxon>
        <taxon>Pezizomycotina</taxon>
        <taxon>Dothideomycetes</taxon>
        <taxon>Dothideomycetes incertae sedis</taxon>
        <taxon>Zopfiaceae</taxon>
        <taxon>Zopfia</taxon>
    </lineage>
</organism>
<dbReference type="PANTHER" id="PTHR46082:SF6">
    <property type="entry name" value="AAA+ ATPASE DOMAIN-CONTAINING PROTEIN-RELATED"/>
    <property type="match status" value="1"/>
</dbReference>
<feature type="domain" description="NACHT" evidence="1">
    <location>
        <begin position="281"/>
        <end position="434"/>
    </location>
</feature>
<dbReference type="PANTHER" id="PTHR46082">
    <property type="entry name" value="ATP/GTP-BINDING PROTEIN-RELATED"/>
    <property type="match status" value="1"/>
</dbReference>
<dbReference type="EMBL" id="ML994634">
    <property type="protein sequence ID" value="KAF2185377.1"/>
    <property type="molecule type" value="Genomic_DNA"/>
</dbReference>
<dbReference type="OrthoDB" id="626167at2759"/>
<dbReference type="AlphaFoldDB" id="A0A6A6E0B1"/>